<name>A0A127F7X2_STEDE</name>
<dbReference type="AlphaFoldDB" id="A0A127F7X2"/>
<evidence type="ECO:0000313" key="3">
    <source>
        <dbReference type="Proteomes" id="UP000070250"/>
    </source>
</evidence>
<evidence type="ECO:0000256" key="1">
    <source>
        <dbReference type="SAM" id="SignalP"/>
    </source>
</evidence>
<reference evidence="2 3" key="1">
    <citation type="submission" date="2015-06" db="EMBL/GenBank/DDBJ databases">
        <title>A Comprehensive Approach to Explore the Metabolic and Phylogenetic Diversity of Bacterial Steroid Degradation in the Environment: Testosterone as an Example.</title>
        <authorList>
            <person name="Yang F.-C."/>
            <person name="Chen Y.-L."/>
            <person name="Yu C.-P."/>
            <person name="Tang S.-L."/>
            <person name="Wang P.-H."/>
            <person name="Ismail W."/>
            <person name="Wang C.-H."/>
            <person name="Yang C.-Y."/>
            <person name="Chiang Y.-R."/>
        </authorList>
    </citation>
    <scope>NUCLEOTIDE SEQUENCE [LARGE SCALE GENOMIC DNA]</scope>
    <source>
        <strain evidence="2 3">DSM 18526</strain>
    </source>
</reference>
<keyword evidence="1" id="KW-0732">Signal</keyword>
<proteinExistence type="predicted"/>
<dbReference type="RefSeq" id="WP_083537100.1">
    <property type="nucleotide sequence ID" value="NZ_CP011971.1"/>
</dbReference>
<dbReference type="KEGG" id="sdf:ACG33_00960"/>
<dbReference type="PROSITE" id="PS51257">
    <property type="entry name" value="PROKAR_LIPOPROTEIN"/>
    <property type="match status" value="1"/>
</dbReference>
<feature type="signal peptide" evidence="1">
    <location>
        <begin position="1"/>
        <end position="24"/>
    </location>
</feature>
<evidence type="ECO:0000313" key="2">
    <source>
        <dbReference type="EMBL" id="AMN45698.1"/>
    </source>
</evidence>
<dbReference type="PATRIC" id="fig|465721.4.peg.209"/>
<dbReference type="OrthoDB" id="14727at2"/>
<dbReference type="Pfam" id="PF04214">
    <property type="entry name" value="DUF411"/>
    <property type="match status" value="1"/>
</dbReference>
<dbReference type="Proteomes" id="UP000070250">
    <property type="component" value="Chromosome"/>
</dbReference>
<keyword evidence="3" id="KW-1185">Reference proteome</keyword>
<organism evidence="2 3">
    <name type="scientific">Steroidobacter denitrificans</name>
    <dbReference type="NCBI Taxonomy" id="465721"/>
    <lineage>
        <taxon>Bacteria</taxon>
        <taxon>Pseudomonadati</taxon>
        <taxon>Pseudomonadota</taxon>
        <taxon>Gammaproteobacteria</taxon>
        <taxon>Steroidobacterales</taxon>
        <taxon>Steroidobacteraceae</taxon>
        <taxon>Steroidobacter</taxon>
    </lineage>
</organism>
<evidence type="ECO:0008006" key="4">
    <source>
        <dbReference type="Google" id="ProtNLM"/>
    </source>
</evidence>
<protein>
    <recommendedName>
        <fullName evidence="4">Metal-binding protein</fullName>
    </recommendedName>
</protein>
<gene>
    <name evidence="2" type="ORF">ACG33_00960</name>
</gene>
<dbReference type="EMBL" id="CP011971">
    <property type="protein sequence ID" value="AMN45698.1"/>
    <property type="molecule type" value="Genomic_DNA"/>
</dbReference>
<accession>A0A127F7X2</accession>
<dbReference type="InterPro" id="IPR007332">
    <property type="entry name" value="DUF411"/>
</dbReference>
<sequence length="177" mass="18682">MKSAHALLLLLAAISLAISLGACRQEKRALIASSQPAREALAPPVNGQPANAQLEAVVYKNANCGCCGHWIEHMRSHGFVVTEHDVDNLGPIKERVGVPAGMGSCHTAEVGGYFLEGHVPAADVLRLLAERPAAKGLTVPGMPIGSPGMEIGDRVDSFEVLLVHQDGSTSVYGRYPR</sequence>
<feature type="chain" id="PRO_5007448245" description="Metal-binding protein" evidence="1">
    <location>
        <begin position="25"/>
        <end position="177"/>
    </location>
</feature>